<sequence>MTGNGRGELIRFFAVACAGLCIDIGLAWSLAVWGGVGLTLAAALGFIAGAVCNYLLHEFWTFRAASRSVSPRRMGLYALTTGATLLIRLTAVTALSRLFPAEGNVALILLLATGVSFAFNFAASKFIVFNRR</sequence>
<comment type="subcellular location">
    <subcellularLocation>
        <location evidence="1">Membrane</location>
        <topology evidence="1">Multi-pass membrane protein</topology>
    </subcellularLocation>
</comment>
<feature type="transmembrane region" description="Helical" evidence="6">
    <location>
        <begin position="76"/>
        <end position="99"/>
    </location>
</feature>
<keyword evidence="5 6" id="KW-0472">Membrane</keyword>
<comment type="similarity">
    <text evidence="2">Belongs to the GtrA family.</text>
</comment>
<geneLocation type="plasmid" evidence="8 9">
    <name>pROLI127</name>
</geneLocation>
<protein>
    <recommendedName>
        <fullName evidence="7">GtrA/DPMS transmembrane domain-containing protein</fullName>
    </recommendedName>
</protein>
<gene>
    <name evidence="8" type="ORF">ROLI_046060</name>
</gene>
<evidence type="ECO:0000256" key="3">
    <source>
        <dbReference type="ARBA" id="ARBA00022692"/>
    </source>
</evidence>
<evidence type="ECO:0000313" key="8">
    <source>
        <dbReference type="EMBL" id="WVX51504.1"/>
    </source>
</evidence>
<evidence type="ECO:0000256" key="1">
    <source>
        <dbReference type="ARBA" id="ARBA00004141"/>
    </source>
</evidence>
<keyword evidence="9" id="KW-1185">Reference proteome</keyword>
<accession>A0ABZ2C3U5</accession>
<dbReference type="PANTHER" id="PTHR38459">
    <property type="entry name" value="PROPHAGE BACTOPRENOL-LINKED GLUCOSE TRANSLOCASE HOMOLOG"/>
    <property type="match status" value="1"/>
</dbReference>
<evidence type="ECO:0000256" key="6">
    <source>
        <dbReference type="SAM" id="Phobius"/>
    </source>
</evidence>
<keyword evidence="3 6" id="KW-0812">Transmembrane</keyword>
<feature type="transmembrane region" description="Helical" evidence="6">
    <location>
        <begin position="105"/>
        <end position="128"/>
    </location>
</feature>
<dbReference type="InterPro" id="IPR051401">
    <property type="entry name" value="GtrA_CellWall_Glycosyl"/>
</dbReference>
<evidence type="ECO:0000313" key="9">
    <source>
        <dbReference type="Proteomes" id="UP001318682"/>
    </source>
</evidence>
<evidence type="ECO:0000256" key="2">
    <source>
        <dbReference type="ARBA" id="ARBA00009399"/>
    </source>
</evidence>
<organism evidence="8 9">
    <name type="scientific">Roseobacter fucihabitans</name>
    <dbReference type="NCBI Taxonomy" id="1537242"/>
    <lineage>
        <taxon>Bacteria</taxon>
        <taxon>Pseudomonadati</taxon>
        <taxon>Pseudomonadota</taxon>
        <taxon>Alphaproteobacteria</taxon>
        <taxon>Rhodobacterales</taxon>
        <taxon>Roseobacteraceae</taxon>
        <taxon>Roseobacter</taxon>
    </lineage>
</organism>
<dbReference type="InterPro" id="IPR007267">
    <property type="entry name" value="GtrA_DPMS_TM"/>
</dbReference>
<name>A0ABZ2C3U5_9RHOB</name>
<keyword evidence="4 6" id="KW-1133">Transmembrane helix</keyword>
<dbReference type="EMBL" id="CP143424">
    <property type="protein sequence ID" value="WVX51504.1"/>
    <property type="molecule type" value="Genomic_DNA"/>
</dbReference>
<feature type="transmembrane region" description="Helical" evidence="6">
    <location>
        <begin position="12"/>
        <end position="31"/>
    </location>
</feature>
<dbReference type="PANTHER" id="PTHR38459:SF1">
    <property type="entry name" value="PROPHAGE BACTOPRENOL-LINKED GLUCOSE TRANSLOCASE HOMOLOG"/>
    <property type="match status" value="1"/>
</dbReference>
<evidence type="ECO:0000256" key="5">
    <source>
        <dbReference type="ARBA" id="ARBA00023136"/>
    </source>
</evidence>
<dbReference type="Proteomes" id="UP001318682">
    <property type="component" value="Plasmid pROLI127"/>
</dbReference>
<feature type="transmembrane region" description="Helical" evidence="6">
    <location>
        <begin position="37"/>
        <end position="56"/>
    </location>
</feature>
<proteinExistence type="inferred from homology"/>
<feature type="domain" description="GtrA/DPMS transmembrane" evidence="7">
    <location>
        <begin position="11"/>
        <end position="129"/>
    </location>
</feature>
<keyword evidence="8" id="KW-0614">Plasmid</keyword>
<evidence type="ECO:0000259" key="7">
    <source>
        <dbReference type="Pfam" id="PF04138"/>
    </source>
</evidence>
<evidence type="ECO:0000256" key="4">
    <source>
        <dbReference type="ARBA" id="ARBA00022989"/>
    </source>
</evidence>
<dbReference type="Pfam" id="PF04138">
    <property type="entry name" value="GtrA_DPMS_TM"/>
    <property type="match status" value="1"/>
</dbReference>
<reference evidence="8 9" key="1">
    <citation type="submission" date="2024-01" db="EMBL/GenBank/DDBJ databases">
        <title>Roseobacter fucihabitans sp. nov., isolated from the brown alga Fucus spiralis.</title>
        <authorList>
            <person name="Hahnke S."/>
            <person name="Berger M."/>
            <person name="Schlingloff A."/>
            <person name="Athale I."/>
            <person name="Neumann-Schaal M."/>
            <person name="Adenaya A."/>
            <person name="Poehlein A."/>
            <person name="Daniel R."/>
            <person name="Pertersen J."/>
            <person name="Brinkhoff T."/>
        </authorList>
    </citation>
    <scope>NUCLEOTIDE SEQUENCE [LARGE SCALE GENOMIC DNA]</scope>
    <source>
        <strain evidence="8 9">B14</strain>
        <plasmid evidence="8 9">pROLI127</plasmid>
    </source>
</reference>